<sequence>MAIERRKFEIESHLQKISAEDIGKKMVVQTSLVQRSSAEERRYGDVKEQFMRYQVAYKNLLHSSPPDYRKRVFHI</sequence>
<gene>
    <name evidence="4" type="ORF">PCANC_00169</name>
    <name evidence="2" type="ORF">PCANC_06614</name>
    <name evidence="3" type="ORF">PCASD_05501</name>
    <name evidence="1" type="ORF">PCASD_19060</name>
</gene>
<dbReference type="Proteomes" id="UP000235388">
    <property type="component" value="Unassembled WGS sequence"/>
</dbReference>
<dbReference type="EMBL" id="PGCJ01000824">
    <property type="protein sequence ID" value="PLW18799.1"/>
    <property type="molecule type" value="Genomic_DNA"/>
</dbReference>
<proteinExistence type="predicted"/>
<evidence type="ECO:0000313" key="3">
    <source>
        <dbReference type="EMBL" id="PLW46359.1"/>
    </source>
</evidence>
<dbReference type="EMBL" id="PGCI01000040">
    <property type="protein sequence ID" value="PLW46359.1"/>
    <property type="molecule type" value="Genomic_DNA"/>
</dbReference>
<comment type="caution">
    <text evidence="2">The sequence shown here is derived from an EMBL/GenBank/DDBJ whole genome shotgun (WGS) entry which is preliminary data.</text>
</comment>
<evidence type="ECO:0000313" key="4">
    <source>
        <dbReference type="EMBL" id="PLW58553.1"/>
    </source>
</evidence>
<dbReference type="Proteomes" id="UP000235392">
    <property type="component" value="Unassembled WGS sequence"/>
</dbReference>
<accession>A0A2N5SZY4</accession>
<protein>
    <submittedName>
        <fullName evidence="2">Uncharacterized protein</fullName>
    </submittedName>
</protein>
<dbReference type="AlphaFoldDB" id="A0A2N5SZY4"/>
<evidence type="ECO:0000313" key="6">
    <source>
        <dbReference type="Proteomes" id="UP000235392"/>
    </source>
</evidence>
<name>A0A2N5SZY4_9BASI</name>
<organism evidence="2 5">
    <name type="scientific">Puccinia coronata f. sp. avenae</name>
    <dbReference type="NCBI Taxonomy" id="200324"/>
    <lineage>
        <taxon>Eukaryota</taxon>
        <taxon>Fungi</taxon>
        <taxon>Dikarya</taxon>
        <taxon>Basidiomycota</taxon>
        <taxon>Pucciniomycotina</taxon>
        <taxon>Pucciniomycetes</taxon>
        <taxon>Pucciniales</taxon>
        <taxon>Pucciniaceae</taxon>
        <taxon>Puccinia</taxon>
    </lineage>
</organism>
<keyword evidence="5" id="KW-1185">Reference proteome</keyword>
<reference evidence="5 6" key="1">
    <citation type="submission" date="2017-11" db="EMBL/GenBank/DDBJ databases">
        <title>De novo assembly and phasing of dikaryotic genomes from two isolates of Puccinia coronata f. sp. avenae, the causal agent of oat crown rust.</title>
        <authorList>
            <person name="Miller M.E."/>
            <person name="Zhang Y."/>
            <person name="Omidvar V."/>
            <person name="Sperschneider J."/>
            <person name="Schwessinger B."/>
            <person name="Raley C."/>
            <person name="Palmer J.M."/>
            <person name="Garnica D."/>
            <person name="Upadhyaya N."/>
            <person name="Rathjen J."/>
            <person name="Taylor J.M."/>
            <person name="Park R.F."/>
            <person name="Dodds P.N."/>
            <person name="Hirsch C.D."/>
            <person name="Kianian S.F."/>
            <person name="Figueroa M."/>
        </authorList>
    </citation>
    <scope>NUCLEOTIDE SEQUENCE [LARGE SCALE GENOMIC DNA]</scope>
    <source>
        <strain evidence="2">12NC29</strain>
        <strain evidence="1">12SD80</strain>
    </source>
</reference>
<evidence type="ECO:0000313" key="1">
    <source>
        <dbReference type="EMBL" id="PLW14185.1"/>
    </source>
</evidence>
<evidence type="ECO:0000313" key="5">
    <source>
        <dbReference type="Proteomes" id="UP000235388"/>
    </source>
</evidence>
<evidence type="ECO:0000313" key="2">
    <source>
        <dbReference type="EMBL" id="PLW18799.1"/>
    </source>
</evidence>
<dbReference type="EMBL" id="PGCI01000829">
    <property type="protein sequence ID" value="PLW14185.1"/>
    <property type="molecule type" value="Genomic_DNA"/>
</dbReference>
<dbReference type="EMBL" id="PGCJ01000002">
    <property type="protein sequence ID" value="PLW58553.1"/>
    <property type="molecule type" value="Genomic_DNA"/>
</dbReference>